<keyword evidence="1" id="KW-0812">Transmembrane</keyword>
<keyword evidence="1" id="KW-0472">Membrane</keyword>
<dbReference type="OrthoDB" id="426737at2759"/>
<evidence type="ECO:0008006" key="4">
    <source>
        <dbReference type="Google" id="ProtNLM"/>
    </source>
</evidence>
<dbReference type="GeneID" id="5030568"/>
<dbReference type="SUPFAM" id="SSF81324">
    <property type="entry name" value="Voltage-gated potassium channels"/>
    <property type="match status" value="1"/>
</dbReference>
<reference evidence="2 3" key="1">
    <citation type="journal article" date="2006" name="Nature">
        <title>Global trends of whole-genome duplications revealed by the ciliate Paramecium tetraurelia.</title>
        <authorList>
            <consortium name="Genoscope"/>
            <person name="Aury J.-M."/>
            <person name="Jaillon O."/>
            <person name="Duret L."/>
            <person name="Noel B."/>
            <person name="Jubin C."/>
            <person name="Porcel B.M."/>
            <person name="Segurens B."/>
            <person name="Daubin V."/>
            <person name="Anthouard V."/>
            <person name="Aiach N."/>
            <person name="Arnaiz O."/>
            <person name="Billaut A."/>
            <person name="Beisson J."/>
            <person name="Blanc I."/>
            <person name="Bouhouche K."/>
            <person name="Camara F."/>
            <person name="Duharcourt S."/>
            <person name="Guigo R."/>
            <person name="Gogendeau D."/>
            <person name="Katinka M."/>
            <person name="Keller A.-M."/>
            <person name="Kissmehl R."/>
            <person name="Klotz C."/>
            <person name="Koll F."/>
            <person name="Le Moue A."/>
            <person name="Lepere C."/>
            <person name="Malinsky S."/>
            <person name="Nowacki M."/>
            <person name="Nowak J.K."/>
            <person name="Plattner H."/>
            <person name="Poulain J."/>
            <person name="Ruiz F."/>
            <person name="Serrano V."/>
            <person name="Zagulski M."/>
            <person name="Dessen P."/>
            <person name="Betermier M."/>
            <person name="Weissenbach J."/>
            <person name="Scarpelli C."/>
            <person name="Schachter V."/>
            <person name="Sperling L."/>
            <person name="Meyer E."/>
            <person name="Cohen J."/>
            <person name="Wincker P."/>
        </authorList>
    </citation>
    <scope>NUCLEOTIDE SEQUENCE [LARGE SCALE GENOMIC DNA]</scope>
    <source>
        <strain evidence="2 3">Stock d4-2</strain>
    </source>
</reference>
<accession>A0D2X0</accession>
<dbReference type="InParanoid" id="A0D2X0"/>
<organism evidence="2 3">
    <name type="scientific">Paramecium tetraurelia</name>
    <dbReference type="NCBI Taxonomy" id="5888"/>
    <lineage>
        <taxon>Eukaryota</taxon>
        <taxon>Sar</taxon>
        <taxon>Alveolata</taxon>
        <taxon>Ciliophora</taxon>
        <taxon>Intramacronucleata</taxon>
        <taxon>Oligohymenophorea</taxon>
        <taxon>Peniculida</taxon>
        <taxon>Parameciidae</taxon>
        <taxon>Paramecium</taxon>
    </lineage>
</organism>
<dbReference type="HOGENOM" id="CLU_1443596_0_0_1"/>
<evidence type="ECO:0000313" key="2">
    <source>
        <dbReference type="EMBL" id="CAK77387.1"/>
    </source>
</evidence>
<feature type="transmembrane region" description="Helical" evidence="1">
    <location>
        <begin position="102"/>
        <end position="124"/>
    </location>
</feature>
<dbReference type="Gene3D" id="1.10.287.70">
    <property type="match status" value="1"/>
</dbReference>
<evidence type="ECO:0000256" key="1">
    <source>
        <dbReference type="SAM" id="Phobius"/>
    </source>
</evidence>
<dbReference type="EMBL" id="CT868272">
    <property type="protein sequence ID" value="CAK77387.1"/>
    <property type="molecule type" value="Genomic_DNA"/>
</dbReference>
<keyword evidence="3" id="KW-1185">Reference proteome</keyword>
<dbReference type="KEGG" id="ptm:GSPATT00039215001"/>
<sequence length="188" mass="22188">METIWFQDHCDSSKIYISNYQVKIFKFIQHAKSLIFQITKGQYCALSLLFVQRLFLTCQSLILYEKIRQNIQILTMQLHPLKQIFEEIIQTNPVVILLEPDVIIIIVWNIYFLLIVIFYVSLGLSFVEIVEMNWDITPFNLTERLFCIIMALILTPTFAYFVNSIVQIFQQMSKQSTQLKTNMNSLNT</sequence>
<proteinExistence type="predicted"/>
<feature type="transmembrane region" description="Helical" evidence="1">
    <location>
        <begin position="145"/>
        <end position="169"/>
    </location>
</feature>
<protein>
    <recommendedName>
        <fullName evidence="4">Transmembrane protein</fullName>
    </recommendedName>
</protein>
<gene>
    <name evidence="2" type="ORF">GSPATT00039215001</name>
</gene>
<name>A0D2X0_PARTE</name>
<keyword evidence="1" id="KW-1133">Transmembrane helix</keyword>
<evidence type="ECO:0000313" key="3">
    <source>
        <dbReference type="Proteomes" id="UP000000600"/>
    </source>
</evidence>
<dbReference type="AlphaFoldDB" id="A0D2X0"/>
<dbReference type="Proteomes" id="UP000000600">
    <property type="component" value="Unassembled WGS sequence"/>
</dbReference>
<dbReference type="RefSeq" id="XP_001444784.1">
    <property type="nucleotide sequence ID" value="XM_001444747.1"/>
</dbReference>